<gene>
    <name evidence="1" type="ORF">MED297_16734</name>
</gene>
<comment type="caution">
    <text evidence="1">The sequence shown here is derived from an EMBL/GenBank/DDBJ whole genome shotgun (WGS) entry which is preliminary data.</text>
</comment>
<organism evidence="1 2">
    <name type="scientific">Reinekea blandensis MED297</name>
    <dbReference type="NCBI Taxonomy" id="314283"/>
    <lineage>
        <taxon>Bacteria</taxon>
        <taxon>Pseudomonadati</taxon>
        <taxon>Pseudomonadota</taxon>
        <taxon>Gammaproteobacteria</taxon>
        <taxon>Oceanospirillales</taxon>
        <taxon>Saccharospirillaceae</taxon>
        <taxon>Reinekea</taxon>
    </lineage>
</organism>
<dbReference type="HOGENOM" id="CLU_2059481_0_0_6"/>
<proteinExistence type="predicted"/>
<name>A4BHK7_9GAMM</name>
<dbReference type="Proteomes" id="UP000005953">
    <property type="component" value="Unassembled WGS sequence"/>
</dbReference>
<evidence type="ECO:0000313" key="1">
    <source>
        <dbReference type="EMBL" id="EAR08405.1"/>
    </source>
</evidence>
<protein>
    <submittedName>
        <fullName evidence="1">Uncharacterized protein</fullName>
    </submittedName>
</protein>
<evidence type="ECO:0000313" key="2">
    <source>
        <dbReference type="Proteomes" id="UP000005953"/>
    </source>
</evidence>
<sequence>MAIEEFVATNGSYRVTIWDVLNGRGELPEGRAEVSQQVAIEVCRQKASAEFGRNLLLTRFDQRSSRYNPELKVHTVFINLTIKGSERDPIYIRCDISAVNRMIIESRIKGTRGFSLFGT</sequence>
<reference evidence="1 2" key="1">
    <citation type="submission" date="2006-02" db="EMBL/GenBank/DDBJ databases">
        <authorList>
            <person name="Pinhassi J."/>
            <person name="Pedros-Alio C."/>
            <person name="Ferriera S."/>
            <person name="Johnson J."/>
            <person name="Kravitz S."/>
            <person name="Halpern A."/>
            <person name="Remington K."/>
            <person name="Beeson K."/>
            <person name="Tran B."/>
            <person name="Rogers Y.-H."/>
            <person name="Friedman R."/>
            <person name="Venter J.C."/>
        </authorList>
    </citation>
    <scope>NUCLEOTIDE SEQUENCE [LARGE SCALE GENOMIC DNA]</scope>
    <source>
        <strain evidence="1 2">MED297</strain>
    </source>
</reference>
<dbReference type="AlphaFoldDB" id="A4BHK7"/>
<dbReference type="EMBL" id="AAOE01000021">
    <property type="protein sequence ID" value="EAR08405.1"/>
    <property type="molecule type" value="Genomic_DNA"/>
</dbReference>
<accession>A4BHK7</accession>
<keyword evidence="2" id="KW-1185">Reference proteome</keyword>